<keyword evidence="4 7" id="KW-0732">Signal</keyword>
<sequence>MYKKLVLIFILLLSISGCGQPSIEKLNKVGLLVPETVNDQVWGTKGYKGLLKIQSELNVDVFYKEGMDNEQVVRNAIRDFQEKGVNLVFGHGSEYESFFEEISKDYPDIHFVFTNGVAKGKNVTSLNFEAHAMGFFGGMVAGEMSKTNKVGVLAAFEWQPEVNGFFEGAYYQNEEVDVDIQFVQDWDNVPLAMEYLDVIIGNGADVVYVAGDGYNVPVIERLKEKGLYAVGFVSDQADLGEGTVLTSTVQHVDRLYELVAKRYNTGELESGDLYFDFQDDVIDLGKFSPLVDESFQEDLEDHIKKYQKTEKLPNQF</sequence>
<evidence type="ECO:0000256" key="6">
    <source>
        <dbReference type="ARBA" id="ARBA00023288"/>
    </source>
</evidence>
<feature type="chain" id="PRO_5047027294" evidence="7">
    <location>
        <begin position="20"/>
        <end position="316"/>
    </location>
</feature>
<name>A0ABV6GE91_9BACI</name>
<comment type="subcellular location">
    <subcellularLocation>
        <location evidence="1">Cell membrane</location>
        <topology evidence="1">Lipid-anchor</topology>
    </subcellularLocation>
</comment>
<evidence type="ECO:0000256" key="5">
    <source>
        <dbReference type="ARBA" id="ARBA00023136"/>
    </source>
</evidence>
<keyword evidence="6" id="KW-0449">Lipoprotein</keyword>
<dbReference type="Proteomes" id="UP001589854">
    <property type="component" value="Unassembled WGS sequence"/>
</dbReference>
<dbReference type="InterPro" id="IPR003760">
    <property type="entry name" value="PnrA-like"/>
</dbReference>
<dbReference type="CDD" id="cd06353">
    <property type="entry name" value="PBP1_Med-like"/>
    <property type="match status" value="1"/>
</dbReference>
<dbReference type="Pfam" id="PF02608">
    <property type="entry name" value="Bmp"/>
    <property type="match status" value="1"/>
</dbReference>
<reference evidence="9 10" key="1">
    <citation type="submission" date="2024-09" db="EMBL/GenBank/DDBJ databases">
        <authorList>
            <person name="Sun Q."/>
            <person name="Mori K."/>
        </authorList>
    </citation>
    <scope>NUCLEOTIDE SEQUENCE [LARGE SCALE GENOMIC DNA]</scope>
    <source>
        <strain evidence="9 10">CCM 7228</strain>
    </source>
</reference>
<evidence type="ECO:0000256" key="3">
    <source>
        <dbReference type="ARBA" id="ARBA00022475"/>
    </source>
</evidence>
<feature type="domain" description="ABC transporter substrate-binding protein PnrA-like" evidence="8">
    <location>
        <begin position="28"/>
        <end position="314"/>
    </location>
</feature>
<dbReference type="EMBL" id="JBHLVO010000007">
    <property type="protein sequence ID" value="MFC0272000.1"/>
    <property type="molecule type" value="Genomic_DNA"/>
</dbReference>
<dbReference type="InterPro" id="IPR050957">
    <property type="entry name" value="BMP_lipoprotein"/>
</dbReference>
<evidence type="ECO:0000256" key="2">
    <source>
        <dbReference type="ARBA" id="ARBA00008610"/>
    </source>
</evidence>
<protein>
    <submittedName>
        <fullName evidence="9">BMP family ABC transporter substrate-binding protein</fullName>
    </submittedName>
</protein>
<gene>
    <name evidence="9" type="ORF">ACFFIX_11105</name>
</gene>
<keyword evidence="10" id="KW-1185">Reference proteome</keyword>
<dbReference type="PANTHER" id="PTHR34296">
    <property type="entry name" value="TRANSCRIPTIONAL ACTIVATOR PROTEIN MED"/>
    <property type="match status" value="1"/>
</dbReference>
<comment type="caution">
    <text evidence="9">The sequence shown here is derived from an EMBL/GenBank/DDBJ whole genome shotgun (WGS) entry which is preliminary data.</text>
</comment>
<dbReference type="RefSeq" id="WP_378933870.1">
    <property type="nucleotide sequence ID" value="NZ_JBHLVO010000007.1"/>
</dbReference>
<dbReference type="SUPFAM" id="SSF53822">
    <property type="entry name" value="Periplasmic binding protein-like I"/>
    <property type="match status" value="1"/>
</dbReference>
<accession>A0ABV6GE91</accession>
<organism evidence="9 10">
    <name type="scientific">Metabacillus herbersteinensis</name>
    <dbReference type="NCBI Taxonomy" id="283816"/>
    <lineage>
        <taxon>Bacteria</taxon>
        <taxon>Bacillati</taxon>
        <taxon>Bacillota</taxon>
        <taxon>Bacilli</taxon>
        <taxon>Bacillales</taxon>
        <taxon>Bacillaceae</taxon>
        <taxon>Metabacillus</taxon>
    </lineage>
</organism>
<dbReference type="PROSITE" id="PS51257">
    <property type="entry name" value="PROKAR_LIPOPROTEIN"/>
    <property type="match status" value="1"/>
</dbReference>
<evidence type="ECO:0000313" key="9">
    <source>
        <dbReference type="EMBL" id="MFC0272000.1"/>
    </source>
</evidence>
<comment type="similarity">
    <text evidence="2">Belongs to the BMP lipoprotein family.</text>
</comment>
<keyword evidence="5" id="KW-0472">Membrane</keyword>
<evidence type="ECO:0000259" key="8">
    <source>
        <dbReference type="Pfam" id="PF02608"/>
    </source>
</evidence>
<evidence type="ECO:0000256" key="7">
    <source>
        <dbReference type="SAM" id="SignalP"/>
    </source>
</evidence>
<proteinExistence type="inferred from homology"/>
<evidence type="ECO:0000256" key="4">
    <source>
        <dbReference type="ARBA" id="ARBA00022729"/>
    </source>
</evidence>
<evidence type="ECO:0000313" key="10">
    <source>
        <dbReference type="Proteomes" id="UP001589854"/>
    </source>
</evidence>
<evidence type="ECO:0000256" key="1">
    <source>
        <dbReference type="ARBA" id="ARBA00004193"/>
    </source>
</evidence>
<dbReference type="InterPro" id="IPR028082">
    <property type="entry name" value="Peripla_BP_I"/>
</dbReference>
<dbReference type="PANTHER" id="PTHR34296:SF2">
    <property type="entry name" value="ABC TRANSPORTER GUANOSINE-BINDING PROTEIN NUPN"/>
    <property type="match status" value="1"/>
</dbReference>
<keyword evidence="3" id="KW-1003">Cell membrane</keyword>
<feature type="signal peptide" evidence="7">
    <location>
        <begin position="1"/>
        <end position="19"/>
    </location>
</feature>
<dbReference type="Gene3D" id="3.40.50.2300">
    <property type="match status" value="2"/>
</dbReference>